<organism evidence="2 3">
    <name type="scientific">Candidatus Moanibacter tarae</name>
    <dbReference type="NCBI Taxonomy" id="2200854"/>
    <lineage>
        <taxon>Bacteria</taxon>
        <taxon>Pseudomonadati</taxon>
        <taxon>Verrucomicrobiota</taxon>
        <taxon>Opitutia</taxon>
        <taxon>Puniceicoccales</taxon>
        <taxon>Puniceicoccales incertae sedis</taxon>
        <taxon>Candidatus Moanibacter</taxon>
    </lineage>
</organism>
<dbReference type="PANTHER" id="PTHR42686">
    <property type="entry name" value="GH17980P-RELATED"/>
    <property type="match status" value="1"/>
</dbReference>
<dbReference type="AlphaFoldDB" id="A0A2Z4AHH3"/>
<evidence type="ECO:0000259" key="1">
    <source>
        <dbReference type="Pfam" id="PF00248"/>
    </source>
</evidence>
<keyword evidence="2" id="KW-0560">Oxidoreductase</keyword>
<dbReference type="SUPFAM" id="SSF51430">
    <property type="entry name" value="NAD(P)-linked oxidoreductase"/>
    <property type="match status" value="1"/>
</dbReference>
<dbReference type="CDD" id="cd19152">
    <property type="entry name" value="AKR_AKR15A"/>
    <property type="match status" value="1"/>
</dbReference>
<protein>
    <submittedName>
        <fullName evidence="2">Pyridoxal 4-dehydrogenase</fullName>
        <ecNumber evidence="2">1.1.1.107</ecNumber>
    </submittedName>
</protein>
<dbReference type="Pfam" id="PF00248">
    <property type="entry name" value="Aldo_ket_red"/>
    <property type="match status" value="1"/>
</dbReference>
<dbReference type="InterPro" id="IPR020471">
    <property type="entry name" value="AKR"/>
</dbReference>
<name>A0A2Z4AHH3_9BACT</name>
<gene>
    <name evidence="2" type="primary">pld1_1</name>
    <name evidence="2" type="ORF">DF168_00657</name>
</gene>
<dbReference type="PANTHER" id="PTHR42686:SF1">
    <property type="entry name" value="GH17980P-RELATED"/>
    <property type="match status" value="1"/>
</dbReference>
<dbReference type="InterPro" id="IPR023210">
    <property type="entry name" value="NADP_OxRdtase_dom"/>
</dbReference>
<reference evidence="2 3" key="1">
    <citation type="submission" date="2018-06" db="EMBL/GenBank/DDBJ databases">
        <title>Draft Genome Sequence of a Novel Marine Bacterium Related to the Verrucomicrobia.</title>
        <authorList>
            <person name="Vosseberg J."/>
            <person name="Martijn J."/>
            <person name="Ettema T.J.G."/>
        </authorList>
    </citation>
    <scope>NUCLEOTIDE SEQUENCE [LARGE SCALE GENOMIC DNA]</scope>
    <source>
        <strain evidence="2">TARA_B100001123</strain>
    </source>
</reference>
<sequence>MKVGKRQELGVHGLEITCMGFGGAPFGNLFATVSESDVTDCLVTAHSLGIRYFDTAPLYGYGLSEQRYGANFSRFRRDEFAISTKVGYSLIPLQENDPQNPKIPNSDQFFIDHPPFKAVFDYSAEAVKKSLVESMERLKTDRLDIVYIHDPDEGVSLKPGVDPYASSHFKEAMNGAYRVLDELRSQGVVKAIGVGMNQWQMLADFARAGDFDCFLLAGRYTLLEQDSLRGLLSDCERKGVQIVIGGPYNSGILVTGAVEGAYYNYSVAPPPILQKVSEIQKVCERHGVRLAAAALQFPLAHPAVVSVIPGGRTAFEVKANVELFEEDIPSDFWAELKNERLIDEEAPVPDLETL</sequence>
<dbReference type="EMBL" id="CP029803">
    <property type="protein sequence ID" value="AWT59467.1"/>
    <property type="molecule type" value="Genomic_DNA"/>
</dbReference>
<dbReference type="Gene3D" id="3.20.20.100">
    <property type="entry name" value="NADP-dependent oxidoreductase domain"/>
    <property type="match status" value="1"/>
</dbReference>
<dbReference type="KEGG" id="mtar:DF168_00657"/>
<dbReference type="GO" id="GO:0005829">
    <property type="term" value="C:cytosol"/>
    <property type="evidence" value="ECO:0007669"/>
    <property type="project" value="TreeGrafter"/>
</dbReference>
<feature type="domain" description="NADP-dependent oxidoreductase" evidence="1">
    <location>
        <begin position="19"/>
        <end position="337"/>
    </location>
</feature>
<dbReference type="EC" id="1.1.1.107" evidence="2"/>
<dbReference type="InterPro" id="IPR036812">
    <property type="entry name" value="NAD(P)_OxRdtase_dom_sf"/>
</dbReference>
<evidence type="ECO:0000313" key="2">
    <source>
        <dbReference type="EMBL" id="AWT59467.1"/>
    </source>
</evidence>
<accession>A0A2Z4AHH3</accession>
<evidence type="ECO:0000313" key="3">
    <source>
        <dbReference type="Proteomes" id="UP000247465"/>
    </source>
</evidence>
<proteinExistence type="predicted"/>
<dbReference type="Proteomes" id="UP000247465">
    <property type="component" value="Chromosome"/>
</dbReference>
<dbReference type="GO" id="GO:0050235">
    <property type="term" value="F:pyridoxal 4-dehydrogenase activity"/>
    <property type="evidence" value="ECO:0007669"/>
    <property type="project" value="UniProtKB-EC"/>
</dbReference>